<accession>A0A9N7V8J3</accession>
<feature type="transmembrane region" description="Helical" evidence="1">
    <location>
        <begin position="87"/>
        <end position="113"/>
    </location>
</feature>
<gene>
    <name evidence="2" type="ORF">PLEPLA_LOCUS32508</name>
</gene>
<name>A0A9N7V8J3_PLEPL</name>
<dbReference type="EMBL" id="CADEAL010003447">
    <property type="protein sequence ID" value="CAB1444790.1"/>
    <property type="molecule type" value="Genomic_DNA"/>
</dbReference>
<dbReference type="Proteomes" id="UP001153269">
    <property type="component" value="Unassembled WGS sequence"/>
</dbReference>
<keyword evidence="1" id="KW-1133">Transmembrane helix</keyword>
<keyword evidence="1" id="KW-0812">Transmembrane</keyword>
<evidence type="ECO:0000313" key="2">
    <source>
        <dbReference type="EMBL" id="CAB1444790.1"/>
    </source>
</evidence>
<reference evidence="2" key="1">
    <citation type="submission" date="2020-03" db="EMBL/GenBank/DDBJ databases">
        <authorList>
            <person name="Weist P."/>
        </authorList>
    </citation>
    <scope>NUCLEOTIDE SEQUENCE</scope>
</reference>
<protein>
    <submittedName>
        <fullName evidence="2">Uncharacterized protein</fullName>
    </submittedName>
</protein>
<keyword evidence="3" id="KW-1185">Reference proteome</keyword>
<organism evidence="2 3">
    <name type="scientific">Pleuronectes platessa</name>
    <name type="common">European plaice</name>
    <dbReference type="NCBI Taxonomy" id="8262"/>
    <lineage>
        <taxon>Eukaryota</taxon>
        <taxon>Metazoa</taxon>
        <taxon>Chordata</taxon>
        <taxon>Craniata</taxon>
        <taxon>Vertebrata</taxon>
        <taxon>Euteleostomi</taxon>
        <taxon>Actinopterygii</taxon>
        <taxon>Neopterygii</taxon>
        <taxon>Teleostei</taxon>
        <taxon>Neoteleostei</taxon>
        <taxon>Acanthomorphata</taxon>
        <taxon>Carangaria</taxon>
        <taxon>Pleuronectiformes</taxon>
        <taxon>Pleuronectoidei</taxon>
        <taxon>Pleuronectidae</taxon>
        <taxon>Pleuronectes</taxon>
    </lineage>
</organism>
<sequence>MKARNIEDEAQGSLPLLLTEKREERKRDPRLAAGWLHSEGPGAAHGAASVPNHRALHAVKQLKCGEKEENVLFYFLNPWTDQGARGLTLLLLLLLLCVEGSSLGIVGMMMMVMTERRMEVVMMMSELLAGANGRLSAGSPRIVSPSAQCEAKPITRHNAGYGEAL</sequence>
<proteinExistence type="predicted"/>
<dbReference type="AlphaFoldDB" id="A0A9N7V8J3"/>
<comment type="caution">
    <text evidence="2">The sequence shown here is derived from an EMBL/GenBank/DDBJ whole genome shotgun (WGS) entry which is preliminary data.</text>
</comment>
<keyword evidence="1" id="KW-0472">Membrane</keyword>
<evidence type="ECO:0000313" key="3">
    <source>
        <dbReference type="Proteomes" id="UP001153269"/>
    </source>
</evidence>
<evidence type="ECO:0000256" key="1">
    <source>
        <dbReference type="SAM" id="Phobius"/>
    </source>
</evidence>